<sequence>MKRYGYIRESSELTISEQMTQLACYDCDFLWIDKGKKNSDKELKKLLSSCVEAAKKEKLMIVIANLTVFEKTLKQFLPIITYLKLNHIELVSLDEGINTEETMDVLTVVSAVQDMDEKVKSKLTKDALRLKKEEGISLGRPKIAEETIERIYHLYKQHYSLREISDLTEVSLGSVHKYIKNYRGSK</sequence>
<organism evidence="2 3">
    <name type="scientific">Candidatus Vagococcus giribetii</name>
    <dbReference type="NCBI Taxonomy" id="2230876"/>
    <lineage>
        <taxon>Bacteria</taxon>
        <taxon>Bacillati</taxon>
        <taxon>Bacillota</taxon>
        <taxon>Bacilli</taxon>
        <taxon>Lactobacillales</taxon>
        <taxon>Enterococcaceae</taxon>
        <taxon>Vagococcus</taxon>
    </lineage>
</organism>
<evidence type="ECO:0000313" key="3">
    <source>
        <dbReference type="Proteomes" id="UP000664857"/>
    </source>
</evidence>
<dbReference type="EMBL" id="JAFLVX010000025">
    <property type="protein sequence ID" value="MBO0477386.1"/>
    <property type="molecule type" value="Genomic_DNA"/>
</dbReference>
<dbReference type="SMART" id="SM00857">
    <property type="entry name" value="Resolvase"/>
    <property type="match status" value="1"/>
</dbReference>
<comment type="caution">
    <text evidence="2">The sequence shown here is derived from an EMBL/GenBank/DDBJ whole genome shotgun (WGS) entry which is preliminary data.</text>
</comment>
<dbReference type="Gene3D" id="3.40.50.1390">
    <property type="entry name" value="Resolvase, N-terminal catalytic domain"/>
    <property type="match status" value="1"/>
</dbReference>
<dbReference type="Pfam" id="PF00239">
    <property type="entry name" value="Resolvase"/>
    <property type="match status" value="1"/>
</dbReference>
<gene>
    <name evidence="2" type="ORF">DOK76_09900</name>
</gene>
<reference evidence="2 3" key="1">
    <citation type="submission" date="2021-03" db="EMBL/GenBank/DDBJ databases">
        <title>Enterococcal diversity collection.</title>
        <authorList>
            <person name="Gilmore M.S."/>
            <person name="Schwartzman J."/>
            <person name="Van Tyne D."/>
            <person name="Martin M."/>
            <person name="Earl A.M."/>
            <person name="Manson A.L."/>
            <person name="Straub T."/>
            <person name="Salamzade R."/>
            <person name="Saavedra J."/>
            <person name="Lebreton F."/>
            <person name="Prichula J."/>
            <person name="Schaufler K."/>
            <person name="Gaca A."/>
            <person name="Sgardioli B."/>
            <person name="Wagenaar J."/>
            <person name="Strong T."/>
        </authorList>
    </citation>
    <scope>NUCLEOTIDE SEQUENCE [LARGE SCALE GENOMIC DNA]</scope>
    <source>
        <strain evidence="2 3">DIV0080</strain>
    </source>
</reference>
<evidence type="ECO:0000313" key="2">
    <source>
        <dbReference type="EMBL" id="MBO0477386.1"/>
    </source>
</evidence>
<dbReference type="InterPro" id="IPR036162">
    <property type="entry name" value="Resolvase-like_N_sf"/>
</dbReference>
<keyword evidence="3" id="KW-1185">Reference proteome</keyword>
<dbReference type="RefSeq" id="WP_206967306.1">
    <property type="nucleotide sequence ID" value="NZ_JAFLVX010000025.1"/>
</dbReference>
<protein>
    <submittedName>
        <fullName evidence="2">Recombinase family protein</fullName>
    </submittedName>
</protein>
<feature type="domain" description="Resolvase/invertase-type recombinase catalytic" evidence="1">
    <location>
        <begin position="3"/>
        <end position="137"/>
    </location>
</feature>
<name>A0ABS3HUP2_9ENTE</name>
<evidence type="ECO:0000259" key="1">
    <source>
        <dbReference type="SMART" id="SM00857"/>
    </source>
</evidence>
<dbReference type="Proteomes" id="UP000664857">
    <property type="component" value="Unassembled WGS sequence"/>
</dbReference>
<proteinExistence type="predicted"/>
<dbReference type="SUPFAM" id="SSF53041">
    <property type="entry name" value="Resolvase-like"/>
    <property type="match status" value="1"/>
</dbReference>
<dbReference type="InterPro" id="IPR006119">
    <property type="entry name" value="Resolv_N"/>
</dbReference>
<accession>A0ABS3HUP2</accession>